<dbReference type="Gene3D" id="1.25.40.10">
    <property type="entry name" value="Tetratricopeptide repeat domain"/>
    <property type="match status" value="1"/>
</dbReference>
<dbReference type="CDD" id="cd01926">
    <property type="entry name" value="cyclophilin_ABH_like"/>
    <property type="match status" value="1"/>
</dbReference>
<accession>A0ABR3AC68</accession>
<keyword evidence="4 7" id="KW-0413">Isomerase</keyword>
<proteinExistence type="predicted"/>
<evidence type="ECO:0000256" key="2">
    <source>
        <dbReference type="ARBA" id="ARBA00013194"/>
    </source>
</evidence>
<dbReference type="InterPro" id="IPR011990">
    <property type="entry name" value="TPR-like_helical_dom_sf"/>
</dbReference>
<reference evidence="7 8" key="1">
    <citation type="submission" date="2024-05" db="EMBL/GenBank/DDBJ databases">
        <title>A draft genome resource for the thread blight pathogen Marasmius tenuissimus strain MS-2.</title>
        <authorList>
            <person name="Yulfo-Soto G.E."/>
            <person name="Baruah I.K."/>
            <person name="Amoako-Attah I."/>
            <person name="Bukari Y."/>
            <person name="Meinhardt L.W."/>
            <person name="Bailey B.A."/>
            <person name="Cohen S.P."/>
        </authorList>
    </citation>
    <scope>NUCLEOTIDE SEQUENCE [LARGE SCALE GENOMIC DNA]</scope>
    <source>
        <strain evidence="7 8">MS-2</strain>
    </source>
</reference>
<comment type="caution">
    <text evidence="7">The sequence shown here is derived from an EMBL/GenBank/DDBJ whole genome shotgun (WGS) entry which is preliminary data.</text>
</comment>
<dbReference type="InterPro" id="IPR020892">
    <property type="entry name" value="Cyclophilin-type_PPIase_CS"/>
</dbReference>
<dbReference type="Gene3D" id="2.40.100.10">
    <property type="entry name" value="Cyclophilin-like"/>
    <property type="match status" value="1"/>
</dbReference>
<dbReference type="EC" id="5.2.1.8" evidence="2"/>
<evidence type="ECO:0000259" key="6">
    <source>
        <dbReference type="PROSITE" id="PS50072"/>
    </source>
</evidence>
<dbReference type="InterPro" id="IPR029000">
    <property type="entry name" value="Cyclophilin-like_dom_sf"/>
</dbReference>
<dbReference type="InterPro" id="IPR019734">
    <property type="entry name" value="TPR_rpt"/>
</dbReference>
<dbReference type="GO" id="GO:0003755">
    <property type="term" value="F:peptidyl-prolyl cis-trans isomerase activity"/>
    <property type="evidence" value="ECO:0007669"/>
    <property type="project" value="UniProtKB-EC"/>
</dbReference>
<dbReference type="Proteomes" id="UP001437256">
    <property type="component" value="Unassembled WGS sequence"/>
</dbReference>
<dbReference type="Pfam" id="PF00160">
    <property type="entry name" value="Pro_isomerase"/>
    <property type="match status" value="1"/>
</dbReference>
<evidence type="ECO:0000313" key="8">
    <source>
        <dbReference type="Proteomes" id="UP001437256"/>
    </source>
</evidence>
<dbReference type="SUPFAM" id="SSF48452">
    <property type="entry name" value="TPR-like"/>
    <property type="match status" value="1"/>
</dbReference>
<dbReference type="PANTHER" id="PTHR11071:SF561">
    <property type="entry name" value="PEPTIDYL-PROLYL CIS-TRANS ISOMERASE D-RELATED"/>
    <property type="match status" value="1"/>
</dbReference>
<dbReference type="SMART" id="SM00028">
    <property type="entry name" value="TPR"/>
    <property type="match status" value="2"/>
</dbReference>
<comment type="catalytic activity">
    <reaction evidence="1">
        <text>[protein]-peptidylproline (omega=180) = [protein]-peptidylproline (omega=0)</text>
        <dbReference type="Rhea" id="RHEA:16237"/>
        <dbReference type="Rhea" id="RHEA-COMP:10747"/>
        <dbReference type="Rhea" id="RHEA-COMP:10748"/>
        <dbReference type="ChEBI" id="CHEBI:83833"/>
        <dbReference type="ChEBI" id="CHEBI:83834"/>
        <dbReference type="EC" id="5.2.1.8"/>
    </reaction>
</comment>
<dbReference type="PRINTS" id="PR00153">
    <property type="entry name" value="CSAPPISMRASE"/>
</dbReference>
<dbReference type="PROSITE" id="PS00170">
    <property type="entry name" value="CSA_PPIASE_1"/>
    <property type="match status" value="1"/>
</dbReference>
<dbReference type="InterPro" id="IPR002130">
    <property type="entry name" value="Cyclophilin-type_PPIase_dom"/>
</dbReference>
<evidence type="ECO:0000313" key="7">
    <source>
        <dbReference type="EMBL" id="KAL0071308.1"/>
    </source>
</evidence>
<evidence type="ECO:0000256" key="3">
    <source>
        <dbReference type="ARBA" id="ARBA00023110"/>
    </source>
</evidence>
<feature type="region of interest" description="Disordered" evidence="5">
    <location>
        <begin position="351"/>
        <end position="373"/>
    </location>
</feature>
<evidence type="ECO:0000256" key="1">
    <source>
        <dbReference type="ARBA" id="ARBA00000971"/>
    </source>
</evidence>
<keyword evidence="3" id="KW-0697">Rotamase</keyword>
<protein>
    <recommendedName>
        <fullName evidence="2">peptidylprolyl isomerase</fullName>
        <ecNumber evidence="2">5.2.1.8</ecNumber>
    </recommendedName>
</protein>
<gene>
    <name evidence="7" type="primary">CPR6</name>
    <name evidence="7" type="ORF">AAF712_001874</name>
</gene>
<evidence type="ECO:0000256" key="4">
    <source>
        <dbReference type="ARBA" id="ARBA00023235"/>
    </source>
</evidence>
<dbReference type="EMBL" id="JBBXMP010000004">
    <property type="protein sequence ID" value="KAL0071308.1"/>
    <property type="molecule type" value="Genomic_DNA"/>
</dbReference>
<organism evidence="7 8">
    <name type="scientific">Marasmius tenuissimus</name>
    <dbReference type="NCBI Taxonomy" id="585030"/>
    <lineage>
        <taxon>Eukaryota</taxon>
        <taxon>Fungi</taxon>
        <taxon>Dikarya</taxon>
        <taxon>Basidiomycota</taxon>
        <taxon>Agaricomycotina</taxon>
        <taxon>Agaricomycetes</taxon>
        <taxon>Agaricomycetidae</taxon>
        <taxon>Agaricales</taxon>
        <taxon>Marasmiineae</taxon>
        <taxon>Marasmiaceae</taxon>
        <taxon>Marasmius</taxon>
    </lineage>
</organism>
<name>A0ABR3AC68_9AGAR</name>
<sequence length="373" mass="40681">MASSERPITFFDISIGGRSAGRVIFSLYSDLVPKTAENFRALCTGEKGTGQSGKPLHYKGSGFHRVIKSFMCQGGDFTAGNGTGGESIYGEKFEDEAFPVDHTKPFLLSMANAGPNTNGSQFFITTTPTSHLDKKHVVFGEVIKGKSIVRQIENYPTSNGDKPTEPIVIEDCGVLSPDDPSLTAEEVGTDGDPYEDYPDDDDHDISKPEVALEIATKVRELGNKLFKEGKHDLALAKYQKSIRYLDVHYNLPEDASEEIKQSYSALLVPLLLNSALAGIRTQPPSASNADVAVKSATRALGLELSTADKAKALYRRALACVLRKDDDEAEKDLTEASKLVPDDQAIAGELAKVKQRKKEKRDKEKKAFAKMFA</sequence>
<feature type="domain" description="PPIase cyclophilin-type" evidence="6">
    <location>
        <begin position="10"/>
        <end position="174"/>
    </location>
</feature>
<dbReference type="PROSITE" id="PS50072">
    <property type="entry name" value="CSA_PPIASE_2"/>
    <property type="match status" value="1"/>
</dbReference>
<evidence type="ECO:0000256" key="5">
    <source>
        <dbReference type="SAM" id="MobiDB-lite"/>
    </source>
</evidence>
<keyword evidence="8" id="KW-1185">Reference proteome</keyword>
<dbReference type="SUPFAM" id="SSF50891">
    <property type="entry name" value="Cyclophilin-like"/>
    <property type="match status" value="1"/>
</dbReference>
<dbReference type="PANTHER" id="PTHR11071">
    <property type="entry name" value="PEPTIDYL-PROLYL CIS-TRANS ISOMERASE"/>
    <property type="match status" value="1"/>
</dbReference>